<gene>
    <name evidence="2" type="ORF">CRG98_035227</name>
</gene>
<reference evidence="2 3" key="1">
    <citation type="submission" date="2017-11" db="EMBL/GenBank/DDBJ databases">
        <title>De-novo sequencing of pomegranate (Punica granatum L.) genome.</title>
        <authorList>
            <person name="Akparov Z."/>
            <person name="Amiraslanov A."/>
            <person name="Hajiyeva S."/>
            <person name="Abbasov M."/>
            <person name="Kaur K."/>
            <person name="Hamwieh A."/>
            <person name="Solovyev V."/>
            <person name="Salamov A."/>
            <person name="Braich B."/>
            <person name="Kosarev P."/>
            <person name="Mahmoud A."/>
            <person name="Hajiyev E."/>
            <person name="Babayeva S."/>
            <person name="Izzatullayeva V."/>
            <person name="Mammadov A."/>
            <person name="Mammadov A."/>
            <person name="Sharifova S."/>
            <person name="Ojaghi J."/>
            <person name="Eynullazada K."/>
            <person name="Bayramov B."/>
            <person name="Abdulazimova A."/>
            <person name="Shahmuradov I."/>
        </authorList>
    </citation>
    <scope>NUCLEOTIDE SEQUENCE [LARGE SCALE GENOMIC DNA]</scope>
    <source>
        <strain evidence="3">cv. AG2017</strain>
        <tissue evidence="2">Leaf</tissue>
    </source>
</reference>
<evidence type="ECO:0000313" key="2">
    <source>
        <dbReference type="EMBL" id="PKI44396.1"/>
    </source>
</evidence>
<feature type="region of interest" description="Disordered" evidence="1">
    <location>
        <begin position="1"/>
        <end position="29"/>
    </location>
</feature>
<keyword evidence="3" id="KW-1185">Reference proteome</keyword>
<name>A0A2I0IM26_PUNGR</name>
<evidence type="ECO:0000256" key="1">
    <source>
        <dbReference type="SAM" id="MobiDB-lite"/>
    </source>
</evidence>
<protein>
    <submittedName>
        <fullName evidence="2">Uncharacterized protein</fullName>
    </submittedName>
</protein>
<organism evidence="2 3">
    <name type="scientific">Punica granatum</name>
    <name type="common">Pomegranate</name>
    <dbReference type="NCBI Taxonomy" id="22663"/>
    <lineage>
        <taxon>Eukaryota</taxon>
        <taxon>Viridiplantae</taxon>
        <taxon>Streptophyta</taxon>
        <taxon>Embryophyta</taxon>
        <taxon>Tracheophyta</taxon>
        <taxon>Spermatophyta</taxon>
        <taxon>Magnoliopsida</taxon>
        <taxon>eudicotyledons</taxon>
        <taxon>Gunneridae</taxon>
        <taxon>Pentapetalae</taxon>
        <taxon>rosids</taxon>
        <taxon>malvids</taxon>
        <taxon>Myrtales</taxon>
        <taxon>Lythraceae</taxon>
        <taxon>Punica</taxon>
    </lineage>
</organism>
<dbReference type="EMBL" id="PGOL01002908">
    <property type="protein sequence ID" value="PKI44396.1"/>
    <property type="molecule type" value="Genomic_DNA"/>
</dbReference>
<dbReference type="AlphaFoldDB" id="A0A2I0IM26"/>
<accession>A0A2I0IM26</accession>
<comment type="caution">
    <text evidence="2">The sequence shown here is derived from an EMBL/GenBank/DDBJ whole genome shotgun (WGS) entry which is preliminary data.</text>
</comment>
<dbReference type="Proteomes" id="UP000233551">
    <property type="component" value="Unassembled WGS sequence"/>
</dbReference>
<proteinExistence type="predicted"/>
<evidence type="ECO:0000313" key="3">
    <source>
        <dbReference type="Proteomes" id="UP000233551"/>
    </source>
</evidence>
<sequence>MECERRGGDRSGSPSRPPPPWAKSPAVVTAPGDLARGGCGRLGKPPACLLPLLSHLVFRQRNRVGRGGRLGASPAGHLPHLQCQVMTPAISPEGKWLAGQAPSLSLPLLSHSVFRQSERRGMRQAGAFPADRLPLGARSPAVVDAPIKRRRFGVR</sequence>